<dbReference type="Proteomes" id="UP001187471">
    <property type="component" value="Unassembled WGS sequence"/>
</dbReference>
<feature type="signal peptide" evidence="2">
    <location>
        <begin position="1"/>
        <end position="21"/>
    </location>
</feature>
<keyword evidence="2" id="KW-0732">Signal</keyword>
<evidence type="ECO:0000256" key="2">
    <source>
        <dbReference type="SAM" id="SignalP"/>
    </source>
</evidence>
<dbReference type="EMBL" id="JAVXUO010001788">
    <property type="protein sequence ID" value="KAK2979180.1"/>
    <property type="molecule type" value="Genomic_DNA"/>
</dbReference>
<dbReference type="AlphaFoldDB" id="A0AA88RSF5"/>
<dbReference type="PANTHER" id="PTHR33743">
    <property type="entry name" value="PROTEIN GOLVEN 6-RELATED"/>
    <property type="match status" value="1"/>
</dbReference>
<keyword evidence="4" id="KW-1185">Reference proteome</keyword>
<feature type="region of interest" description="Disordered" evidence="1">
    <location>
        <begin position="64"/>
        <end position="154"/>
    </location>
</feature>
<evidence type="ECO:0000256" key="1">
    <source>
        <dbReference type="SAM" id="MobiDB-lite"/>
    </source>
</evidence>
<dbReference type="PANTHER" id="PTHR33743:SF19">
    <property type="entry name" value="PROTEIN GOLVEN 6"/>
    <property type="match status" value="1"/>
</dbReference>
<evidence type="ECO:0000313" key="3">
    <source>
        <dbReference type="EMBL" id="KAK2979180.1"/>
    </source>
</evidence>
<comment type="caution">
    <text evidence="3">The sequence shown here is derived from an EMBL/GenBank/DDBJ whole genome shotgun (WGS) entry which is preliminary data.</text>
</comment>
<feature type="chain" id="PRO_5041705746" evidence="2">
    <location>
        <begin position="22"/>
        <end position="154"/>
    </location>
</feature>
<feature type="compositionally biased region" description="Basic and acidic residues" evidence="1">
    <location>
        <begin position="87"/>
        <end position="98"/>
    </location>
</feature>
<dbReference type="Pfam" id="PF21529">
    <property type="entry name" value="GLV1-2"/>
    <property type="match status" value="1"/>
</dbReference>
<dbReference type="InterPro" id="IPR049306">
    <property type="entry name" value="GLV1-2"/>
</dbReference>
<proteinExistence type="predicted"/>
<evidence type="ECO:0000313" key="4">
    <source>
        <dbReference type="Proteomes" id="UP001187471"/>
    </source>
</evidence>
<sequence>MKPSSLVFVLLLSSLLFEAQGIRLGKFSTPAGDNKIQQEEDDLVRRNNGGVGEVILCKDGHCSGMMNRKLVSTPTSTSTSTTNSKSHKNEGNKADPISKGKSSSEGLGRKEESFSVNSSPVSHHREAASEGYPDNLDIAGMDYSPAKRKPPIHN</sequence>
<name>A0AA88RSF5_9ASTE</name>
<organism evidence="3 4">
    <name type="scientific">Escallonia rubra</name>
    <dbReference type="NCBI Taxonomy" id="112253"/>
    <lineage>
        <taxon>Eukaryota</taxon>
        <taxon>Viridiplantae</taxon>
        <taxon>Streptophyta</taxon>
        <taxon>Embryophyta</taxon>
        <taxon>Tracheophyta</taxon>
        <taxon>Spermatophyta</taxon>
        <taxon>Magnoliopsida</taxon>
        <taxon>eudicotyledons</taxon>
        <taxon>Gunneridae</taxon>
        <taxon>Pentapetalae</taxon>
        <taxon>asterids</taxon>
        <taxon>campanulids</taxon>
        <taxon>Escalloniales</taxon>
        <taxon>Escalloniaceae</taxon>
        <taxon>Escallonia</taxon>
    </lineage>
</organism>
<feature type="compositionally biased region" description="Low complexity" evidence="1">
    <location>
        <begin position="72"/>
        <end position="84"/>
    </location>
</feature>
<gene>
    <name evidence="3" type="ORF">RJ640_027017</name>
</gene>
<accession>A0AA88RSF5</accession>
<reference evidence="3" key="1">
    <citation type="submission" date="2022-12" db="EMBL/GenBank/DDBJ databases">
        <title>Draft genome assemblies for two species of Escallonia (Escalloniales).</title>
        <authorList>
            <person name="Chanderbali A."/>
            <person name="Dervinis C."/>
            <person name="Anghel I."/>
            <person name="Soltis D."/>
            <person name="Soltis P."/>
            <person name="Zapata F."/>
        </authorList>
    </citation>
    <scope>NUCLEOTIDE SEQUENCE</scope>
    <source>
        <strain evidence="3">UCBG92.1500</strain>
        <tissue evidence="3">Leaf</tissue>
    </source>
</reference>
<protein>
    <submittedName>
        <fullName evidence="3">Uncharacterized protein</fullName>
    </submittedName>
</protein>